<proteinExistence type="predicted"/>
<name>A0ACB7Y451_9ERIC</name>
<comment type="caution">
    <text evidence="1">The sequence shown here is derived from an EMBL/GenBank/DDBJ whole genome shotgun (WGS) entry which is preliminary data.</text>
</comment>
<reference evidence="1 2" key="1">
    <citation type="journal article" date="2021" name="Hortic Res">
        <title>High-quality reference genome and annotation aids understanding of berry development for evergreen blueberry (Vaccinium darrowii).</title>
        <authorList>
            <person name="Yu J."/>
            <person name="Hulse-Kemp A.M."/>
            <person name="Babiker E."/>
            <person name="Staton M."/>
        </authorList>
    </citation>
    <scope>NUCLEOTIDE SEQUENCE [LARGE SCALE GENOMIC DNA]</scope>
    <source>
        <strain evidence="2">cv. NJ 8807/NJ 8810</strain>
        <tissue evidence="1">Young leaf</tissue>
    </source>
</reference>
<gene>
    <name evidence="1" type="ORF">Vadar_001342</name>
</gene>
<sequence>MVEFANSVKEIALNLENENVGIVVFGSDTAIKRRRFFQAHWIHCGSMFPQERLGCVVDALGVPIDGRGSLSDQERRQTHVATKINEAIDCSELPVGMAGIGQCSRSMGASPSVLGSALSDLKYHCAATSLEVIQEDGNPPQNNQFVDE</sequence>
<evidence type="ECO:0000313" key="2">
    <source>
        <dbReference type="Proteomes" id="UP000828048"/>
    </source>
</evidence>
<keyword evidence="2" id="KW-1185">Reference proteome</keyword>
<dbReference type="Proteomes" id="UP000828048">
    <property type="component" value="Chromosome 7"/>
</dbReference>
<accession>A0ACB7Y451</accession>
<dbReference type="EMBL" id="CM037157">
    <property type="protein sequence ID" value="KAH7848327.1"/>
    <property type="molecule type" value="Genomic_DNA"/>
</dbReference>
<organism evidence="1 2">
    <name type="scientific">Vaccinium darrowii</name>
    <dbReference type="NCBI Taxonomy" id="229202"/>
    <lineage>
        <taxon>Eukaryota</taxon>
        <taxon>Viridiplantae</taxon>
        <taxon>Streptophyta</taxon>
        <taxon>Embryophyta</taxon>
        <taxon>Tracheophyta</taxon>
        <taxon>Spermatophyta</taxon>
        <taxon>Magnoliopsida</taxon>
        <taxon>eudicotyledons</taxon>
        <taxon>Gunneridae</taxon>
        <taxon>Pentapetalae</taxon>
        <taxon>asterids</taxon>
        <taxon>Ericales</taxon>
        <taxon>Ericaceae</taxon>
        <taxon>Vaccinioideae</taxon>
        <taxon>Vaccinieae</taxon>
        <taxon>Vaccinium</taxon>
    </lineage>
</organism>
<protein>
    <submittedName>
        <fullName evidence="1">Uncharacterized protein</fullName>
    </submittedName>
</protein>
<evidence type="ECO:0000313" key="1">
    <source>
        <dbReference type="EMBL" id="KAH7848327.1"/>
    </source>
</evidence>